<dbReference type="GO" id="GO:0170057">
    <property type="term" value="F:RNA ligase (GTP) activity"/>
    <property type="evidence" value="ECO:0007669"/>
    <property type="project" value="UniProtKB-EC"/>
</dbReference>
<feature type="binding site" evidence="10">
    <location>
        <position position="313"/>
    </location>
    <ligand>
        <name>Mn(2+)</name>
        <dbReference type="ChEBI" id="CHEBI:29035"/>
        <label>2</label>
    </ligand>
</feature>
<evidence type="ECO:0000256" key="3">
    <source>
        <dbReference type="ARBA" id="ARBA00022723"/>
    </source>
</evidence>
<gene>
    <name evidence="11" type="ORF">ADEAN_000071200</name>
</gene>
<keyword evidence="5 9" id="KW-0342">GTP-binding</keyword>
<evidence type="ECO:0000313" key="11">
    <source>
        <dbReference type="EMBL" id="CAD2213271.1"/>
    </source>
</evidence>
<evidence type="ECO:0000256" key="7">
    <source>
        <dbReference type="ARBA" id="ARBA00047746"/>
    </source>
</evidence>
<dbReference type="InterPro" id="IPR036025">
    <property type="entry name" value="RtcB-like_sf"/>
</dbReference>
<dbReference type="GO" id="GO:0006396">
    <property type="term" value="P:RNA processing"/>
    <property type="evidence" value="ECO:0007669"/>
    <property type="project" value="InterPro"/>
</dbReference>
<feature type="binding site" evidence="9">
    <location>
        <begin position="313"/>
        <end position="314"/>
    </location>
    <ligand>
        <name>GMP</name>
        <dbReference type="ChEBI" id="CHEBI:58115"/>
    </ligand>
</feature>
<accession>A0A7G2C239</accession>
<evidence type="ECO:0000256" key="10">
    <source>
        <dbReference type="PIRSR" id="PIRSR601233-3"/>
    </source>
</evidence>
<dbReference type="GO" id="GO:0005525">
    <property type="term" value="F:GTP binding"/>
    <property type="evidence" value="ECO:0007669"/>
    <property type="project" value="UniProtKB-KW"/>
</dbReference>
<keyword evidence="12" id="KW-1185">Reference proteome</keyword>
<evidence type="ECO:0000256" key="8">
    <source>
        <dbReference type="PIRSR" id="PIRSR601233-1"/>
    </source>
</evidence>
<evidence type="ECO:0000256" key="1">
    <source>
        <dbReference type="ARBA" id="ARBA00012726"/>
    </source>
</evidence>
<feature type="binding site" evidence="9">
    <location>
        <begin position="196"/>
        <end position="200"/>
    </location>
    <ligand>
        <name>GMP</name>
        <dbReference type="ChEBI" id="CHEBI:58115"/>
    </ligand>
</feature>
<keyword evidence="4 9" id="KW-0547">Nucleotide-binding</keyword>
<evidence type="ECO:0000256" key="9">
    <source>
        <dbReference type="PIRSR" id="PIRSR601233-2"/>
    </source>
</evidence>
<dbReference type="GO" id="GO:0006281">
    <property type="term" value="P:DNA repair"/>
    <property type="evidence" value="ECO:0007669"/>
    <property type="project" value="TreeGrafter"/>
</dbReference>
<dbReference type="PANTHER" id="PTHR43749:SF2">
    <property type="entry name" value="RNA-SPLICING LIGASE RTCB"/>
    <property type="match status" value="1"/>
</dbReference>
<evidence type="ECO:0000256" key="5">
    <source>
        <dbReference type="ARBA" id="ARBA00023134"/>
    </source>
</evidence>
<dbReference type="PANTHER" id="PTHR43749">
    <property type="entry name" value="RNA-SPLICING LIGASE RTCB"/>
    <property type="match status" value="1"/>
</dbReference>
<feature type="active site" description="GMP-histidine intermediate" evidence="8">
    <location>
        <position position="363"/>
    </location>
</feature>
<keyword evidence="2 11" id="KW-0436">Ligase</keyword>
<feature type="binding site" evidence="10">
    <location>
        <position position="75"/>
    </location>
    <ligand>
        <name>Mn(2+)</name>
        <dbReference type="ChEBI" id="CHEBI:29035"/>
        <label>1</label>
    </ligand>
</feature>
<dbReference type="Pfam" id="PF01139">
    <property type="entry name" value="RtcB"/>
    <property type="match status" value="1"/>
</dbReference>
<reference evidence="11 12" key="1">
    <citation type="submission" date="2020-08" db="EMBL/GenBank/DDBJ databases">
        <authorList>
            <person name="Newling K."/>
            <person name="Davey J."/>
            <person name="Forrester S."/>
        </authorList>
    </citation>
    <scope>NUCLEOTIDE SEQUENCE [LARGE SCALE GENOMIC DNA]</scope>
    <source>
        <strain evidence="12">Crithidia deanei Carvalho (ATCC PRA-265)</strain>
    </source>
</reference>
<evidence type="ECO:0000256" key="4">
    <source>
        <dbReference type="ARBA" id="ARBA00022741"/>
    </source>
</evidence>
<dbReference type="Proteomes" id="UP000515908">
    <property type="component" value="Chromosome 01"/>
</dbReference>
<dbReference type="InterPro" id="IPR001233">
    <property type="entry name" value="RtcB"/>
</dbReference>
<dbReference type="GO" id="GO:0042245">
    <property type="term" value="P:RNA repair"/>
    <property type="evidence" value="ECO:0007669"/>
    <property type="project" value="TreeGrafter"/>
</dbReference>
<feature type="binding site" evidence="10">
    <location>
        <position position="213"/>
    </location>
    <ligand>
        <name>Mn(2+)</name>
        <dbReference type="ChEBI" id="CHEBI:29035"/>
        <label>2</label>
    </ligand>
</feature>
<dbReference type="GO" id="GO:0003909">
    <property type="term" value="F:DNA ligase activity"/>
    <property type="evidence" value="ECO:0007669"/>
    <property type="project" value="TreeGrafter"/>
</dbReference>
<feature type="binding site" evidence="10">
    <location>
        <position position="197"/>
    </location>
    <ligand>
        <name>Mn(2+)</name>
        <dbReference type="ChEBI" id="CHEBI:29035"/>
        <label>1</label>
    </ligand>
</feature>
<comment type="cofactor">
    <cofactor evidence="10">
        <name>Mn(2+)</name>
        <dbReference type="ChEBI" id="CHEBI:29035"/>
    </cofactor>
    <text evidence="10">Binds 2 manganese ions per subunit.</text>
</comment>
<dbReference type="AlphaFoldDB" id="A0A7G2C239"/>
<name>A0A7G2C239_9TRYP</name>
<sequence>MFSIPNSADPSDPIVVHLAKEYVDEATRQQIESMCGHPAVQHARIMPDCHKGSGTCVGFTCCLTPVMSPGLIGGDIGCGVSAVPLPASLMKKRNGTTKLKRAIHATIPMGNGQQNVHREPIIAEEQYDDFYQECNELALRFAQSYKEKFPAVNASVDILHCMPTYSREWTKQRCEQLGLSYRKDYLCCMGTLGGGNHFVEVDCCEEDYLLVVHSGSRALGQAIYRYWSQYVRHRVSGGGAEKVSHTAHAVDDDDESADFDKNFYLSGEMAYQYIFDMIWAQKYAEMNRLAMLSSVLAELGLPFDSRQIIQSVHNYIDFEDLIVRKGAIRAHEGEKCIVALNMRDGILVGEGLGKEEWNASAAHGCGRVLPRGVAGRTKGTKKDLEVALQRFKAEMGDVDSDTITADTIDERPSAYRDPSIVLEALHDTISETSARRYVTVVSAKGGK</sequence>
<dbReference type="EMBL" id="LR877145">
    <property type="protein sequence ID" value="CAD2213271.1"/>
    <property type="molecule type" value="Genomic_DNA"/>
</dbReference>
<dbReference type="Gene3D" id="3.90.1860.10">
    <property type="entry name" value="tRNA-splicing ligase RtcB"/>
    <property type="match status" value="1"/>
</dbReference>
<evidence type="ECO:0000256" key="6">
    <source>
        <dbReference type="ARBA" id="ARBA00023211"/>
    </source>
</evidence>
<feature type="binding site" evidence="9">
    <location>
        <begin position="363"/>
        <end position="366"/>
    </location>
    <ligand>
        <name>GMP</name>
        <dbReference type="ChEBI" id="CHEBI:58115"/>
    </ligand>
</feature>
<dbReference type="SUPFAM" id="SSF103365">
    <property type="entry name" value="Hypothetical protein PH1602"/>
    <property type="match status" value="1"/>
</dbReference>
<dbReference type="VEuPathDB" id="TriTrypDB:ADEAN_000071200"/>
<protein>
    <recommendedName>
        <fullName evidence="1">3'-phosphate/5'-hydroxy nucleic acid ligase</fullName>
        <ecNumber evidence="1">6.5.1.8</ecNumber>
    </recommendedName>
</protein>
<organism evidence="11 12">
    <name type="scientific">Angomonas deanei</name>
    <dbReference type="NCBI Taxonomy" id="59799"/>
    <lineage>
        <taxon>Eukaryota</taxon>
        <taxon>Discoba</taxon>
        <taxon>Euglenozoa</taxon>
        <taxon>Kinetoplastea</taxon>
        <taxon>Metakinetoplastina</taxon>
        <taxon>Trypanosomatida</taxon>
        <taxon>Trypanosomatidae</taxon>
        <taxon>Strigomonadinae</taxon>
        <taxon>Angomonas</taxon>
    </lineage>
</organism>
<keyword evidence="3 10" id="KW-0479">Metal-binding</keyword>
<dbReference type="GO" id="GO:0030145">
    <property type="term" value="F:manganese ion binding"/>
    <property type="evidence" value="ECO:0007669"/>
    <property type="project" value="TreeGrafter"/>
</dbReference>
<evidence type="ECO:0000313" key="12">
    <source>
        <dbReference type="Proteomes" id="UP000515908"/>
    </source>
</evidence>
<dbReference type="InterPro" id="IPR052915">
    <property type="entry name" value="RtcB-like"/>
</dbReference>
<proteinExistence type="predicted"/>
<comment type="catalytic activity">
    <reaction evidence="7">
        <text>a 3'-end 3'-phospho-ribonucleotide-RNA + a 5'-end dephospho-ribonucleoside-RNA + GTP = a ribonucleotidyl-ribonucleotide-RNA + GMP + diphosphate</text>
        <dbReference type="Rhea" id="RHEA:68076"/>
        <dbReference type="Rhea" id="RHEA-COMP:10463"/>
        <dbReference type="Rhea" id="RHEA-COMP:13936"/>
        <dbReference type="Rhea" id="RHEA-COMP:17355"/>
        <dbReference type="ChEBI" id="CHEBI:33019"/>
        <dbReference type="ChEBI" id="CHEBI:37565"/>
        <dbReference type="ChEBI" id="CHEBI:58115"/>
        <dbReference type="ChEBI" id="CHEBI:83062"/>
        <dbReference type="ChEBI" id="CHEBI:138284"/>
        <dbReference type="ChEBI" id="CHEBI:173118"/>
        <dbReference type="EC" id="6.5.1.8"/>
    </reaction>
</comment>
<keyword evidence="6 10" id="KW-0464">Manganese</keyword>
<dbReference type="EC" id="6.5.1.8" evidence="1"/>
<evidence type="ECO:0000256" key="2">
    <source>
        <dbReference type="ARBA" id="ARBA00022598"/>
    </source>
</evidence>